<gene>
    <name evidence="3" type="ORF">Q767_10640</name>
</gene>
<dbReference type="RefSeq" id="WP_035630567.1">
    <property type="nucleotide sequence ID" value="NZ_AVCS01000013.1"/>
</dbReference>
<dbReference type="AlphaFoldDB" id="A0A0A2MVS6"/>
<evidence type="ECO:0000313" key="3">
    <source>
        <dbReference type="EMBL" id="KGO95666.1"/>
    </source>
</evidence>
<dbReference type="EMBL" id="JRLZ01000009">
    <property type="protein sequence ID" value="KGO95666.1"/>
    <property type="molecule type" value="Genomic_DNA"/>
</dbReference>
<keyword evidence="2" id="KW-0472">Membrane</keyword>
<proteinExistence type="predicted"/>
<comment type="caution">
    <text evidence="3">The sequence shown here is derived from an EMBL/GenBank/DDBJ whole genome shotgun (WGS) entry which is preliminary data.</text>
</comment>
<dbReference type="STRING" id="1107311.Q767_10640"/>
<dbReference type="eggNOG" id="ENOG5030QR8">
    <property type="taxonomic scope" value="Bacteria"/>
</dbReference>
<dbReference type="Proteomes" id="UP000030149">
    <property type="component" value="Unassembled WGS sequence"/>
</dbReference>
<sequence length="865" mass="99215">MKLFVQARKDGYNVLYPKPTPTEFFQFAGDIIRISNLDRNVLGKYIYSIAFASGGCIFTKHIIVHDEQRGGLGNVGFSIYIPNGKQVSGVDMKLLLDELVKTYCQNYCPDYYLNNKQEDWLLFTSLANSYDSKLRDVSSNDFENLQSGNVDEAFIYYTSDSELQKYFDNPFQEEYAPYRQILFISSDLNGKSENPLNALRNSGENLTGKIDLENGYYFLNNYNRSKGVTIIANGKPRSDGKNNNCIRAKWPIEIRYSKDEQCFEPIESKGTLFDPEISQYLKIIKGNQINVEYDAFNIRTPKTKKNSFVIKDRKGNFKTDAEIQIGMQPWEKISGYQYEYTFKGEELIKQWNISVKKDDSLAKIEIIPINQIGNVDLILEERLIVTIIVTDENTGVNLDDFEISTKLKNGFHKTNQLEFVDDQIIDSYTITIRRNGYEDKDIKDFLPYKQKRIETTLKKKTILDGKLLSPYNVSAGKYGTLKNNYNYSSNSDDGSDVKDCIIPNEGYAFSHFILQNEILIAQYKKKESIFRNPKLIAGLSVGTIVLGLGIWLLISYLKPSKKEVSINLQEIQNYTTGDSLLLNKLQVYKTSLENQVPKIEEKGGGILGLLGIGEKQIDSADYKEWNNAMQNLDNTITKRKLINDKDFAKLKKLPYFSRQEEFKSAIEKIDSNKYGEVKIQLGDISNLTLTEISAKLQKESPKESPEKKMEEQNRKTSKEMKETKKLEGPKLSKESNNINSKLIEKPAKTLPQNQESVKTKEIKKELKGGSITKNKLEEYGKIYPEFKSSFHLYLDFWEKVKNKNSKSDFVALLKKVRKDDTLKNSELEKILSKICEDDNSFQNFSDAPGKAKCETLDELNNKIKK</sequence>
<dbReference type="OrthoDB" id="1376865at2"/>
<organism evidence="3 4">
    <name type="scientific">Flavobacterium enshiense DK69</name>
    <dbReference type="NCBI Taxonomy" id="1107311"/>
    <lineage>
        <taxon>Bacteria</taxon>
        <taxon>Pseudomonadati</taxon>
        <taxon>Bacteroidota</taxon>
        <taxon>Flavobacteriia</taxon>
        <taxon>Flavobacteriales</taxon>
        <taxon>Flavobacteriaceae</taxon>
        <taxon>Flavobacterium</taxon>
    </lineage>
</organism>
<evidence type="ECO:0000256" key="1">
    <source>
        <dbReference type="SAM" id="MobiDB-lite"/>
    </source>
</evidence>
<reference evidence="4" key="1">
    <citation type="submission" date="2013-09" db="EMBL/GenBank/DDBJ databases">
        <authorList>
            <person name="Zeng Z."/>
            <person name="Chen C."/>
        </authorList>
    </citation>
    <scope>NUCLEOTIDE SEQUENCE [LARGE SCALE GENOMIC DNA]</scope>
    <source>
        <strain evidence="4">DK69</strain>
    </source>
</reference>
<dbReference type="PATRIC" id="fig|1107311.5.peg.655"/>
<feature type="region of interest" description="Disordered" evidence="1">
    <location>
        <begin position="696"/>
        <end position="733"/>
    </location>
</feature>
<keyword evidence="4" id="KW-1185">Reference proteome</keyword>
<keyword evidence="2" id="KW-0812">Transmembrane</keyword>
<feature type="transmembrane region" description="Helical" evidence="2">
    <location>
        <begin position="535"/>
        <end position="557"/>
    </location>
</feature>
<evidence type="ECO:0000313" key="4">
    <source>
        <dbReference type="Proteomes" id="UP000030149"/>
    </source>
</evidence>
<accession>A0A0A2MVS6</accession>
<evidence type="ECO:0000256" key="2">
    <source>
        <dbReference type="SAM" id="Phobius"/>
    </source>
</evidence>
<name>A0A0A2MVS6_9FLAO</name>
<keyword evidence="2" id="KW-1133">Transmembrane helix</keyword>
<reference evidence="3 4" key="2">
    <citation type="journal article" date="2015" name="Stand. Genomic Sci.">
        <title>High quality draft genomic sequence of Flavobacterium enshiense DK69(T) and comparison among Flavobacterium genomes.</title>
        <authorList>
            <person name="Zeng Z."/>
            <person name="Chen C."/>
            <person name="Du H."/>
            <person name="Wang G."/>
            <person name="Li M."/>
        </authorList>
    </citation>
    <scope>NUCLEOTIDE SEQUENCE [LARGE SCALE GENOMIC DNA]</scope>
    <source>
        <strain evidence="3 4">DK69</strain>
    </source>
</reference>
<protein>
    <submittedName>
        <fullName evidence="3">Uncharacterized protein</fullName>
    </submittedName>
</protein>